<evidence type="ECO:0000256" key="8">
    <source>
        <dbReference type="RuleBase" id="RU363043"/>
    </source>
</evidence>
<dbReference type="AlphaFoldDB" id="A0A8J6HYW0"/>
<dbReference type="PANTHER" id="PTHR43470:SF3">
    <property type="entry name" value="PHOSPHATE TRANSPORT SYSTEM PERMEASE PROTEIN PSTA-RELATED"/>
    <property type="match status" value="1"/>
</dbReference>
<evidence type="ECO:0000256" key="1">
    <source>
        <dbReference type="ARBA" id="ARBA00004651"/>
    </source>
</evidence>
<dbReference type="SUPFAM" id="SSF161098">
    <property type="entry name" value="MetI-like"/>
    <property type="match status" value="1"/>
</dbReference>
<dbReference type="GO" id="GO:0035435">
    <property type="term" value="P:phosphate ion transmembrane transport"/>
    <property type="evidence" value="ECO:0007669"/>
    <property type="project" value="InterPro"/>
</dbReference>
<reference evidence="10" key="1">
    <citation type="submission" date="2020-06" db="EMBL/GenBank/DDBJ databases">
        <title>Novel chitinolytic bacterium.</title>
        <authorList>
            <person name="Ungkulpasvich U."/>
            <person name="Kosugi A."/>
            <person name="Uke A."/>
        </authorList>
    </citation>
    <scope>NUCLEOTIDE SEQUENCE</scope>
    <source>
        <strain evidence="10">UUS1-1</strain>
    </source>
</reference>
<dbReference type="Pfam" id="PF00528">
    <property type="entry name" value="BPD_transp_1"/>
    <property type="match status" value="1"/>
</dbReference>
<comment type="caution">
    <text evidence="10">The sequence shown here is derived from an EMBL/GenBank/DDBJ whole genome shotgun (WGS) entry which is preliminary data.</text>
</comment>
<dbReference type="CDD" id="cd06261">
    <property type="entry name" value="TM_PBP2"/>
    <property type="match status" value="1"/>
</dbReference>
<comment type="subcellular location">
    <subcellularLocation>
        <location evidence="1 8">Cell membrane</location>
        <topology evidence="1 8">Multi-pass membrane protein</topology>
    </subcellularLocation>
</comment>
<feature type="transmembrane region" description="Helical" evidence="8">
    <location>
        <begin position="143"/>
        <end position="162"/>
    </location>
</feature>
<dbReference type="GO" id="GO:0005886">
    <property type="term" value="C:plasma membrane"/>
    <property type="evidence" value="ECO:0007669"/>
    <property type="project" value="UniProtKB-SubCell"/>
</dbReference>
<sequence length="291" mass="31041">MEASYKRSLRCKLNAYQRSPLSLLLFLLVMAAALLTLGSLLFLTGYIMIKGIPHLKPGLFAWKYNTVNMSLMPALINTVLMTLIALLLAAPVGIFAAIYLVEYAQKRNGFVGMVRITAETLAGIPSIVYGLFGLLFFVTALGWGMSLLAGAFTLAMMILPLIMRTAEEALKAVPAAYREGSYGLGAGKLRTVFQIVLPSAARGILAGVILGIGRVVGETAALIYTAGTVAEIPGGRDFLFDSTRTLAVHLFALASEGLHVNQAAATAVVLFMMVALINWLSELAGKKLGKV</sequence>
<dbReference type="InterPro" id="IPR035906">
    <property type="entry name" value="MetI-like_sf"/>
</dbReference>
<protein>
    <recommendedName>
        <fullName evidence="8">Phosphate transport system permease protein PstA</fullName>
    </recommendedName>
</protein>
<evidence type="ECO:0000256" key="2">
    <source>
        <dbReference type="ARBA" id="ARBA00007069"/>
    </source>
</evidence>
<feature type="domain" description="ABC transmembrane type-1" evidence="9">
    <location>
        <begin position="75"/>
        <end position="281"/>
    </location>
</feature>
<keyword evidence="6 8" id="KW-1133">Transmembrane helix</keyword>
<evidence type="ECO:0000256" key="6">
    <source>
        <dbReference type="ARBA" id="ARBA00022989"/>
    </source>
</evidence>
<evidence type="ECO:0000256" key="7">
    <source>
        <dbReference type="ARBA" id="ARBA00023136"/>
    </source>
</evidence>
<feature type="transmembrane region" description="Helical" evidence="8">
    <location>
        <begin position="263"/>
        <end position="281"/>
    </location>
</feature>
<keyword evidence="4 8" id="KW-1003">Cell membrane</keyword>
<proteinExistence type="inferred from homology"/>
<dbReference type="GO" id="GO:0005315">
    <property type="term" value="F:phosphate transmembrane transporter activity"/>
    <property type="evidence" value="ECO:0007669"/>
    <property type="project" value="InterPro"/>
</dbReference>
<evidence type="ECO:0000313" key="11">
    <source>
        <dbReference type="Proteomes" id="UP000657177"/>
    </source>
</evidence>
<dbReference type="RefSeq" id="WP_181340588.1">
    <property type="nucleotide sequence ID" value="NZ_JAAKDE010000061.1"/>
</dbReference>
<dbReference type="NCBIfam" id="TIGR00974">
    <property type="entry name" value="3a0107s02c"/>
    <property type="match status" value="1"/>
</dbReference>
<dbReference type="InterPro" id="IPR005672">
    <property type="entry name" value="Phosphate_PstA"/>
</dbReference>
<name>A0A8J6HYW0_9FIRM</name>
<comment type="similarity">
    <text evidence="2 8">Belongs to the binding-protein-dependent transport system permease family. CysTW subfamily.</text>
</comment>
<evidence type="ECO:0000313" key="10">
    <source>
        <dbReference type="EMBL" id="MBA2134127.1"/>
    </source>
</evidence>
<comment type="caution">
    <text evidence="8">Lacks conserved residue(s) required for the propagation of feature annotation.</text>
</comment>
<organism evidence="10 11">
    <name type="scientific">Capillibacterium thermochitinicola</name>
    <dbReference type="NCBI Taxonomy" id="2699427"/>
    <lineage>
        <taxon>Bacteria</taxon>
        <taxon>Bacillati</taxon>
        <taxon>Bacillota</taxon>
        <taxon>Capillibacterium</taxon>
    </lineage>
</organism>
<evidence type="ECO:0000259" key="9">
    <source>
        <dbReference type="PROSITE" id="PS50928"/>
    </source>
</evidence>
<evidence type="ECO:0000256" key="3">
    <source>
        <dbReference type="ARBA" id="ARBA00022448"/>
    </source>
</evidence>
<dbReference type="Gene3D" id="1.10.3720.10">
    <property type="entry name" value="MetI-like"/>
    <property type="match status" value="1"/>
</dbReference>
<evidence type="ECO:0000256" key="5">
    <source>
        <dbReference type="ARBA" id="ARBA00022692"/>
    </source>
</evidence>
<dbReference type="Proteomes" id="UP000657177">
    <property type="component" value="Unassembled WGS sequence"/>
</dbReference>
<accession>A0A8J6HYW0</accession>
<feature type="transmembrane region" description="Helical" evidence="8">
    <location>
        <begin position="113"/>
        <end position="137"/>
    </location>
</feature>
<dbReference type="PANTHER" id="PTHR43470">
    <property type="entry name" value="PHOSPHATE TRANSPORT SYSTEM PERMEASE PROTEIN PSTA-RELATED"/>
    <property type="match status" value="1"/>
</dbReference>
<feature type="transmembrane region" description="Helical" evidence="8">
    <location>
        <begin position="21"/>
        <end position="49"/>
    </location>
</feature>
<dbReference type="PROSITE" id="PS50928">
    <property type="entry name" value="ABC_TM1"/>
    <property type="match status" value="1"/>
</dbReference>
<evidence type="ECO:0000256" key="4">
    <source>
        <dbReference type="ARBA" id="ARBA00022475"/>
    </source>
</evidence>
<keyword evidence="7 8" id="KW-0472">Membrane</keyword>
<dbReference type="EMBL" id="JAAKDE010000061">
    <property type="protein sequence ID" value="MBA2134127.1"/>
    <property type="molecule type" value="Genomic_DNA"/>
</dbReference>
<gene>
    <name evidence="10" type="primary">pstA</name>
    <name evidence="10" type="ORF">G5B42_11375</name>
</gene>
<keyword evidence="3" id="KW-0813">Transport</keyword>
<feature type="transmembrane region" description="Helical" evidence="8">
    <location>
        <begin position="74"/>
        <end position="101"/>
    </location>
</feature>
<keyword evidence="11" id="KW-1185">Reference proteome</keyword>
<dbReference type="InterPro" id="IPR000515">
    <property type="entry name" value="MetI-like"/>
</dbReference>
<keyword evidence="5 8" id="KW-0812">Transmembrane</keyword>